<evidence type="ECO:0000313" key="2">
    <source>
        <dbReference type="Proteomes" id="UP000324222"/>
    </source>
</evidence>
<keyword evidence="2" id="KW-1185">Reference proteome</keyword>
<reference evidence="1 2" key="1">
    <citation type="submission" date="2019-05" db="EMBL/GenBank/DDBJ databases">
        <title>Another draft genome of Portunus trituberculatus and its Hox gene families provides insights of decapod evolution.</title>
        <authorList>
            <person name="Jeong J.-H."/>
            <person name="Song I."/>
            <person name="Kim S."/>
            <person name="Choi T."/>
            <person name="Kim D."/>
            <person name="Ryu S."/>
            <person name="Kim W."/>
        </authorList>
    </citation>
    <scope>NUCLEOTIDE SEQUENCE [LARGE SCALE GENOMIC DNA]</scope>
    <source>
        <tissue evidence="1">Muscle</tissue>
    </source>
</reference>
<proteinExistence type="predicted"/>
<dbReference type="Proteomes" id="UP000324222">
    <property type="component" value="Unassembled WGS sequence"/>
</dbReference>
<organism evidence="1 2">
    <name type="scientific">Portunus trituberculatus</name>
    <name type="common">Swimming crab</name>
    <name type="synonym">Neptunus trituberculatus</name>
    <dbReference type="NCBI Taxonomy" id="210409"/>
    <lineage>
        <taxon>Eukaryota</taxon>
        <taxon>Metazoa</taxon>
        <taxon>Ecdysozoa</taxon>
        <taxon>Arthropoda</taxon>
        <taxon>Crustacea</taxon>
        <taxon>Multicrustacea</taxon>
        <taxon>Malacostraca</taxon>
        <taxon>Eumalacostraca</taxon>
        <taxon>Eucarida</taxon>
        <taxon>Decapoda</taxon>
        <taxon>Pleocyemata</taxon>
        <taxon>Brachyura</taxon>
        <taxon>Eubrachyura</taxon>
        <taxon>Portunoidea</taxon>
        <taxon>Portunidae</taxon>
        <taxon>Portuninae</taxon>
        <taxon>Portunus</taxon>
    </lineage>
</organism>
<dbReference type="AlphaFoldDB" id="A0A5B7F486"/>
<name>A0A5B7F486_PORTR</name>
<protein>
    <submittedName>
        <fullName evidence="1">Uncharacterized protein</fullName>
    </submittedName>
</protein>
<dbReference type="EMBL" id="VSRR010004685">
    <property type="protein sequence ID" value="MPC40425.1"/>
    <property type="molecule type" value="Genomic_DNA"/>
</dbReference>
<accession>A0A5B7F486</accession>
<comment type="caution">
    <text evidence="1">The sequence shown here is derived from an EMBL/GenBank/DDBJ whole genome shotgun (WGS) entry which is preliminary data.</text>
</comment>
<dbReference type="Gene3D" id="3.40.190.10">
    <property type="entry name" value="Periplasmic binding protein-like II"/>
    <property type="match status" value="1"/>
</dbReference>
<sequence>MVSGVYYQCTASYSIREETTRSWGRIENGTFTGMMGQLEREDADFGTMSGPTPDRFRVMDHVTFGESYWYL</sequence>
<gene>
    <name evidence="1" type="ORF">E2C01_033982</name>
</gene>
<evidence type="ECO:0000313" key="1">
    <source>
        <dbReference type="EMBL" id="MPC40425.1"/>
    </source>
</evidence>